<proteinExistence type="predicted"/>
<keyword evidence="1" id="KW-0479">Metal-binding</keyword>
<dbReference type="GO" id="GO:0008270">
    <property type="term" value="F:zinc ion binding"/>
    <property type="evidence" value="ECO:0007669"/>
    <property type="project" value="UniProtKB-KW"/>
</dbReference>
<dbReference type="Gene3D" id="2.40.70.10">
    <property type="entry name" value="Acid Proteases"/>
    <property type="match status" value="1"/>
</dbReference>
<keyword evidence="4" id="KW-1185">Reference proteome</keyword>
<feature type="region of interest" description="Disordered" evidence="2">
    <location>
        <begin position="254"/>
        <end position="273"/>
    </location>
</feature>
<dbReference type="Gene3D" id="3.10.10.10">
    <property type="entry name" value="HIV Type 1 Reverse Transcriptase, subunit A, domain 1"/>
    <property type="match status" value="1"/>
</dbReference>
<dbReference type="Pfam" id="PF00098">
    <property type="entry name" value="zf-CCHC"/>
    <property type="match status" value="1"/>
</dbReference>
<dbReference type="RefSeq" id="XP_039138745.1">
    <property type="nucleotide sequence ID" value="XM_039282811.1"/>
</dbReference>
<dbReference type="SMART" id="SM00343">
    <property type="entry name" value="ZnF_C2HC"/>
    <property type="match status" value="1"/>
</dbReference>
<name>A0AB40CFZ1_DIOCR</name>
<dbReference type="InterPro" id="IPR021109">
    <property type="entry name" value="Peptidase_aspartic_dom_sf"/>
</dbReference>
<dbReference type="Pfam" id="PF03732">
    <property type="entry name" value="Retrotrans_gag"/>
    <property type="match status" value="1"/>
</dbReference>
<keyword evidence="1" id="KW-0862">Zinc</keyword>
<dbReference type="InterPro" id="IPR005162">
    <property type="entry name" value="Retrotrans_gag_dom"/>
</dbReference>
<dbReference type="InterPro" id="IPR001878">
    <property type="entry name" value="Znf_CCHC"/>
</dbReference>
<evidence type="ECO:0000256" key="2">
    <source>
        <dbReference type="SAM" id="MobiDB-lite"/>
    </source>
</evidence>
<protein>
    <submittedName>
        <fullName evidence="5">Uncharacterized protein LOC120276074</fullName>
    </submittedName>
</protein>
<dbReference type="CDD" id="cd00303">
    <property type="entry name" value="retropepsin_like"/>
    <property type="match status" value="1"/>
</dbReference>
<gene>
    <name evidence="5" type="primary">LOC120276074</name>
</gene>
<dbReference type="GO" id="GO:0003676">
    <property type="term" value="F:nucleic acid binding"/>
    <property type="evidence" value="ECO:0007669"/>
    <property type="project" value="InterPro"/>
</dbReference>
<feature type="domain" description="CCHC-type" evidence="3">
    <location>
        <begin position="313"/>
        <end position="328"/>
    </location>
</feature>
<dbReference type="PANTHER" id="PTHR35046:SF18">
    <property type="entry name" value="RNA-DIRECTED DNA POLYMERASE"/>
    <property type="match status" value="1"/>
</dbReference>
<dbReference type="SUPFAM" id="SSF56672">
    <property type="entry name" value="DNA/RNA polymerases"/>
    <property type="match status" value="1"/>
</dbReference>
<dbReference type="Proteomes" id="UP001515500">
    <property type="component" value="Chromosome 14"/>
</dbReference>
<evidence type="ECO:0000256" key="1">
    <source>
        <dbReference type="PROSITE-ProRule" id="PRU00047"/>
    </source>
</evidence>
<evidence type="ECO:0000313" key="5">
    <source>
        <dbReference type="RefSeq" id="XP_039138745.1"/>
    </source>
</evidence>
<sequence length="637" mass="72923">MGDPNTVIIQLLQTMQQQMQQQSEQNAQILEALSNLNLHTKERADSLTPVTNQDISDEDEMLGAVSETRPRDNYPRIKAGIPVFSGSLHFEDFLDWVFEVEKFFELMNIPEEAQVRYVAFKLKGAALPWWDNAQASRHHLRKQPVQSWSKMKQLMCARFLPVDYEQTLYSQYQNCRQLSRSVTEYAEEFMRLASRNHLTESDAQQVARFNNGLHFDIQDVVSLQTTWTLDEAVRLALKAEHMFARQSKRNLSYRSMNNSSLQRSKPEANVQASSSKSIPKVAEMASSPIQPTNNAQTTKKPFHNPYARNYGNKCYHCQQTGHTSNQCRAQKSINIAEREERDDDESSEDACIIGPDAALEEEAVCEEEAYSFVVERLVLSTSKSYEDSQRHNIFWTRCKIRQDVFDVIVDSGSSENFISRDIVKQLQLIPIKHPTPYTIGWIKAVGEVRVTEQCEVSFSMGKYKDIALYDIIDMEACHILLGRPWQFDLDAVHKGKENVYTFSKDGQKFTRCPFPSGNRPKSAKEKGKKIMLCTREDFLVEAKRVPIIFVVVIKEGEAQLAEAPPKLHDLLMEFKDTMPEEISEGLPPGMVEDLLKKGLIRESKSPCAVPALLVPKKDKTWRMCIDSRAINKITVKY</sequence>
<organism evidence="4 5">
    <name type="scientific">Dioscorea cayennensis subsp. rotundata</name>
    <name type="common">White Guinea yam</name>
    <name type="synonym">Dioscorea rotundata</name>
    <dbReference type="NCBI Taxonomy" id="55577"/>
    <lineage>
        <taxon>Eukaryota</taxon>
        <taxon>Viridiplantae</taxon>
        <taxon>Streptophyta</taxon>
        <taxon>Embryophyta</taxon>
        <taxon>Tracheophyta</taxon>
        <taxon>Spermatophyta</taxon>
        <taxon>Magnoliopsida</taxon>
        <taxon>Liliopsida</taxon>
        <taxon>Dioscoreales</taxon>
        <taxon>Dioscoreaceae</taxon>
        <taxon>Dioscorea</taxon>
    </lineage>
</organism>
<dbReference type="GeneID" id="120276074"/>
<dbReference type="InterPro" id="IPR043502">
    <property type="entry name" value="DNA/RNA_pol_sf"/>
</dbReference>
<accession>A0AB40CFZ1</accession>
<keyword evidence="1" id="KW-0863">Zinc-finger</keyword>
<evidence type="ECO:0000313" key="4">
    <source>
        <dbReference type="Proteomes" id="UP001515500"/>
    </source>
</evidence>
<dbReference type="PROSITE" id="PS50158">
    <property type="entry name" value="ZF_CCHC"/>
    <property type="match status" value="1"/>
</dbReference>
<reference evidence="5" key="1">
    <citation type="submission" date="2025-08" db="UniProtKB">
        <authorList>
            <consortium name="RefSeq"/>
        </authorList>
    </citation>
    <scope>IDENTIFICATION</scope>
</reference>
<feature type="compositionally biased region" description="Polar residues" evidence="2">
    <location>
        <begin position="254"/>
        <end position="263"/>
    </location>
</feature>
<dbReference type="AlphaFoldDB" id="A0AB40CFZ1"/>
<dbReference type="SUPFAM" id="SSF50630">
    <property type="entry name" value="Acid proteases"/>
    <property type="match status" value="1"/>
</dbReference>
<dbReference type="PANTHER" id="PTHR35046">
    <property type="entry name" value="ZINC KNUCKLE (CCHC-TYPE) FAMILY PROTEIN"/>
    <property type="match status" value="1"/>
</dbReference>
<evidence type="ECO:0000259" key="3">
    <source>
        <dbReference type="PROSITE" id="PS50158"/>
    </source>
</evidence>